<dbReference type="InterPro" id="IPR029058">
    <property type="entry name" value="AB_hydrolase_fold"/>
</dbReference>
<sequence length="211" mass="23844">MQNSIRKNPVLLVHGIWDKGTIFKPMSAYLRQYGWEVHTVDLEPNDSSVGLDRLAQQVRDYADRHFPGDRPFDLLGFSMGGLVSRYYLQRLGGVDRVERFITISSPHNGTWTGYALALEGSIQMRPNSPFLQDLNRDAIETLSRVNFTSIWTPFDLMILPANSSQLPVGDEVKISVGLHRWMVSDRRCLDTIARTLSQPCPKAAKLATIAR</sequence>
<reference evidence="1 2" key="1">
    <citation type="submission" date="2020-04" db="EMBL/GenBank/DDBJ databases">
        <authorList>
            <person name="Basu S."/>
            <person name="Maruthanayagam V."/>
            <person name="Chakraborty S."/>
            <person name="Pramanik A."/>
            <person name="Mukherjee J."/>
            <person name="Brink B."/>
        </authorList>
    </citation>
    <scope>NUCLEOTIDE SEQUENCE [LARGE SCALE GENOMIC DNA]</scope>
    <source>
        <strain evidence="1 2">AP17</strain>
    </source>
</reference>
<gene>
    <name evidence="1" type="ORF">HCG48_25075</name>
</gene>
<evidence type="ECO:0000313" key="1">
    <source>
        <dbReference type="EMBL" id="QIZ73468.1"/>
    </source>
</evidence>
<dbReference type="SUPFAM" id="SSF53474">
    <property type="entry name" value="alpha/beta-Hydrolases"/>
    <property type="match status" value="1"/>
</dbReference>
<dbReference type="RefSeq" id="WP_168571614.1">
    <property type="nucleotide sequence ID" value="NZ_CP051167.1"/>
</dbReference>
<dbReference type="Gene3D" id="3.40.50.1820">
    <property type="entry name" value="alpha/beta hydrolase"/>
    <property type="match status" value="1"/>
</dbReference>
<protein>
    <submittedName>
        <fullName evidence="1">Triacylglycerol lipase</fullName>
    </submittedName>
</protein>
<dbReference type="EMBL" id="CP051167">
    <property type="protein sequence ID" value="QIZ73468.1"/>
    <property type="molecule type" value="Genomic_DNA"/>
</dbReference>
<proteinExistence type="predicted"/>
<organism evidence="1 2">
    <name type="scientific">Oxynema aestuarii AP17</name>
    <dbReference type="NCBI Taxonomy" id="2064643"/>
    <lineage>
        <taxon>Bacteria</taxon>
        <taxon>Bacillati</taxon>
        <taxon>Cyanobacteriota</taxon>
        <taxon>Cyanophyceae</taxon>
        <taxon>Oscillatoriophycideae</taxon>
        <taxon>Oscillatoriales</taxon>
        <taxon>Oscillatoriaceae</taxon>
        <taxon>Oxynema</taxon>
        <taxon>Oxynema aestuarii</taxon>
    </lineage>
</organism>
<dbReference type="Pfam" id="PF02089">
    <property type="entry name" value="Palm_thioest"/>
    <property type="match status" value="1"/>
</dbReference>
<keyword evidence="2" id="KW-1185">Reference proteome</keyword>
<dbReference type="KEGG" id="oxy:HCG48_25075"/>
<dbReference type="AlphaFoldDB" id="A0A6H1U3K5"/>
<accession>A0A6H1U3K5</accession>
<evidence type="ECO:0000313" key="2">
    <source>
        <dbReference type="Proteomes" id="UP000500857"/>
    </source>
</evidence>
<name>A0A6H1U3K5_9CYAN</name>
<dbReference type="Proteomes" id="UP000500857">
    <property type="component" value="Chromosome"/>
</dbReference>
<dbReference type="PANTHER" id="PTHR37946:SF1">
    <property type="entry name" value="SLL1969 PROTEIN"/>
    <property type="match status" value="1"/>
</dbReference>
<dbReference type="PANTHER" id="PTHR37946">
    <property type="entry name" value="SLL1969 PROTEIN"/>
    <property type="match status" value="1"/>
</dbReference>